<gene>
    <name evidence="1" type="ORF">TKK_019059</name>
</gene>
<protein>
    <submittedName>
        <fullName evidence="1">Uncharacterized protein</fullName>
    </submittedName>
</protein>
<name>A0ABD2VX22_9HYME</name>
<dbReference type="EMBL" id="JBJJXI010000158">
    <property type="protein sequence ID" value="KAL3385279.1"/>
    <property type="molecule type" value="Genomic_DNA"/>
</dbReference>
<dbReference type="Proteomes" id="UP001627154">
    <property type="component" value="Unassembled WGS sequence"/>
</dbReference>
<reference evidence="1 2" key="1">
    <citation type="journal article" date="2024" name="bioRxiv">
        <title>A reference genome for Trichogramma kaykai: A tiny desert-dwelling parasitoid wasp with competing sex-ratio distorters.</title>
        <authorList>
            <person name="Culotta J."/>
            <person name="Lindsey A.R."/>
        </authorList>
    </citation>
    <scope>NUCLEOTIDE SEQUENCE [LARGE SCALE GENOMIC DNA]</scope>
    <source>
        <strain evidence="1 2">KSX58</strain>
    </source>
</reference>
<sequence>MEIVSDRFSDCQRPPRQPKITTKSVRECLQPESLSEFQARMTQIRSILVLKNSDKEWSVGKSRPKFANLPSHLVDSDFGYRARDPNNVDNTIHGEYAHDANYEAEKQPGYQLTRRYESPFDRCQTFGRSLRLDPRSSRIQRLFQYQSGECETDRKTGDDRLKLLTDGGSEDIFDRIVAQSSSNNIYEVFHGAPVQRDLTDAKNALAHVNSLRLIIKKRDSDLIFLELMDHYNCVDKVCVHGMYLRFSLTSLINSIIVRTNVRSSIRWSSIGLWLR</sequence>
<comment type="caution">
    <text evidence="1">The sequence shown here is derived from an EMBL/GenBank/DDBJ whole genome shotgun (WGS) entry which is preliminary data.</text>
</comment>
<keyword evidence="2" id="KW-1185">Reference proteome</keyword>
<dbReference type="AlphaFoldDB" id="A0ABD2VX22"/>
<proteinExistence type="predicted"/>
<evidence type="ECO:0000313" key="1">
    <source>
        <dbReference type="EMBL" id="KAL3385279.1"/>
    </source>
</evidence>
<organism evidence="1 2">
    <name type="scientific">Trichogramma kaykai</name>
    <dbReference type="NCBI Taxonomy" id="54128"/>
    <lineage>
        <taxon>Eukaryota</taxon>
        <taxon>Metazoa</taxon>
        <taxon>Ecdysozoa</taxon>
        <taxon>Arthropoda</taxon>
        <taxon>Hexapoda</taxon>
        <taxon>Insecta</taxon>
        <taxon>Pterygota</taxon>
        <taxon>Neoptera</taxon>
        <taxon>Endopterygota</taxon>
        <taxon>Hymenoptera</taxon>
        <taxon>Apocrita</taxon>
        <taxon>Proctotrupomorpha</taxon>
        <taxon>Chalcidoidea</taxon>
        <taxon>Trichogrammatidae</taxon>
        <taxon>Trichogramma</taxon>
    </lineage>
</organism>
<accession>A0ABD2VX22</accession>
<evidence type="ECO:0000313" key="2">
    <source>
        <dbReference type="Proteomes" id="UP001627154"/>
    </source>
</evidence>